<evidence type="ECO:0000256" key="1">
    <source>
        <dbReference type="SAM" id="SignalP"/>
    </source>
</evidence>
<dbReference type="EMBL" id="JAEPRC010000152">
    <property type="protein sequence ID" value="KAG2206401.1"/>
    <property type="molecule type" value="Genomic_DNA"/>
</dbReference>
<evidence type="ECO:0000313" key="3">
    <source>
        <dbReference type="Proteomes" id="UP000650833"/>
    </source>
</evidence>
<accession>A0A8H7RB60</accession>
<feature type="signal peptide" evidence="1">
    <location>
        <begin position="1"/>
        <end position="21"/>
    </location>
</feature>
<evidence type="ECO:0000313" key="2">
    <source>
        <dbReference type="EMBL" id="KAG2206401.1"/>
    </source>
</evidence>
<protein>
    <submittedName>
        <fullName evidence="2">Uncharacterized protein</fullName>
    </submittedName>
</protein>
<comment type="caution">
    <text evidence="2">The sequence shown here is derived from an EMBL/GenBank/DDBJ whole genome shotgun (WGS) entry which is preliminary data.</text>
</comment>
<reference evidence="2" key="1">
    <citation type="submission" date="2020-12" db="EMBL/GenBank/DDBJ databases">
        <title>Metabolic potential, ecology and presence of endohyphal bacteria is reflected in genomic diversity of Mucoromycotina.</title>
        <authorList>
            <person name="Muszewska A."/>
            <person name="Okrasinska A."/>
            <person name="Steczkiewicz K."/>
            <person name="Drgas O."/>
            <person name="Orlowska M."/>
            <person name="Perlinska-Lenart U."/>
            <person name="Aleksandrzak-Piekarczyk T."/>
            <person name="Szatraj K."/>
            <person name="Zielenkiewicz U."/>
            <person name="Pilsyk S."/>
            <person name="Malc E."/>
            <person name="Mieczkowski P."/>
            <person name="Kruszewska J.S."/>
            <person name="Biernat P."/>
            <person name="Pawlowska J."/>
        </authorList>
    </citation>
    <scope>NUCLEOTIDE SEQUENCE</scope>
    <source>
        <strain evidence="2">CBS 226.32</strain>
    </source>
</reference>
<dbReference type="AlphaFoldDB" id="A0A8H7RB60"/>
<proteinExistence type="predicted"/>
<sequence>MNMLPALLSLKIYSIVELVAAASQRLSEYTKFSDYYNLDNWSTKLDFKSYIKKQKATVETAKRLFSNSIKYNSASTIGAKKPNIDNHVPISPRDVEVNLDATVIAFNSANFDSSYKRKLPALKKRITEATKQTPACVTNTTFVYINEYLTSQICNGCKQRQLENVKKRTSYQIRIVLRCESCKTA</sequence>
<gene>
    <name evidence="2" type="ORF">INT46_003830</name>
</gene>
<keyword evidence="1" id="KW-0732">Signal</keyword>
<dbReference type="OrthoDB" id="2290473at2759"/>
<name>A0A8H7RB60_9FUNG</name>
<organism evidence="2 3">
    <name type="scientific">Mucor plumbeus</name>
    <dbReference type="NCBI Taxonomy" id="97098"/>
    <lineage>
        <taxon>Eukaryota</taxon>
        <taxon>Fungi</taxon>
        <taxon>Fungi incertae sedis</taxon>
        <taxon>Mucoromycota</taxon>
        <taxon>Mucoromycotina</taxon>
        <taxon>Mucoromycetes</taxon>
        <taxon>Mucorales</taxon>
        <taxon>Mucorineae</taxon>
        <taxon>Mucoraceae</taxon>
        <taxon>Mucor</taxon>
    </lineage>
</organism>
<dbReference type="Proteomes" id="UP000650833">
    <property type="component" value="Unassembled WGS sequence"/>
</dbReference>
<feature type="chain" id="PRO_5034471170" evidence="1">
    <location>
        <begin position="22"/>
        <end position="185"/>
    </location>
</feature>
<keyword evidence="3" id="KW-1185">Reference proteome</keyword>